<name>A0A481YUJ6_9VIRU</name>
<dbReference type="EMBL" id="MK500334">
    <property type="protein sequence ID" value="QBK86607.1"/>
    <property type="molecule type" value="Genomic_DNA"/>
</dbReference>
<sequence length="94" mass="10507">MKYLIQILKKIIDEKTVSDGFSVGVFGGECSEIYCGSCSKEIRMEKIQKITTDCDLLEKIKSVTKQMTGAKLVKEICRIIATSDTNRLHSLSES</sequence>
<organism evidence="1">
    <name type="scientific">Marseillevirus LCMAC102</name>
    <dbReference type="NCBI Taxonomy" id="2506603"/>
    <lineage>
        <taxon>Viruses</taxon>
        <taxon>Varidnaviria</taxon>
        <taxon>Bamfordvirae</taxon>
        <taxon>Nucleocytoviricota</taxon>
        <taxon>Megaviricetes</taxon>
        <taxon>Pimascovirales</taxon>
        <taxon>Pimascovirales incertae sedis</taxon>
        <taxon>Marseilleviridae</taxon>
    </lineage>
</organism>
<accession>A0A481YUJ6</accession>
<protein>
    <submittedName>
        <fullName evidence="1">Uncharacterized protein</fullName>
    </submittedName>
</protein>
<proteinExistence type="predicted"/>
<evidence type="ECO:0000313" key="1">
    <source>
        <dbReference type="EMBL" id="QBK86607.1"/>
    </source>
</evidence>
<reference evidence="1" key="1">
    <citation type="journal article" date="2019" name="MBio">
        <title>Virus Genomes from Deep Sea Sediments Expand the Ocean Megavirome and Support Independent Origins of Viral Gigantism.</title>
        <authorList>
            <person name="Backstrom D."/>
            <person name="Yutin N."/>
            <person name="Jorgensen S.L."/>
            <person name="Dharamshi J."/>
            <person name="Homa F."/>
            <person name="Zaremba-Niedwiedzka K."/>
            <person name="Spang A."/>
            <person name="Wolf Y.I."/>
            <person name="Koonin E.V."/>
            <person name="Ettema T.J."/>
        </authorList>
    </citation>
    <scope>NUCLEOTIDE SEQUENCE</scope>
</reference>
<gene>
    <name evidence="1" type="ORF">LCMAC102_04020</name>
</gene>